<sequence>MTDTMIGSIVWQGEKLEIVQDGEMITIKVANQEIKVQGSLVGVKMTAPATEDSHASSKKDEATPATEVQGRKRKSDAMPETEDTTESRKQAETTALRLAIIQQVDVPFDLPIWKNWVDRANTMTSMNAVDISDDDRSLIWEAIIHEEPLIEVSDAEAWHYANLTQ</sequence>
<dbReference type="GeneID" id="54289948"/>
<keyword evidence="3" id="KW-1185">Reference proteome</keyword>
<feature type="region of interest" description="Disordered" evidence="1">
    <location>
        <begin position="47"/>
        <end position="90"/>
    </location>
</feature>
<dbReference type="RefSeq" id="XP_033376979.1">
    <property type="nucleotide sequence ID" value="XM_033532551.1"/>
</dbReference>
<protein>
    <submittedName>
        <fullName evidence="2">Uncharacterized protein</fullName>
    </submittedName>
</protein>
<gene>
    <name evidence="2" type="ORF">BU24DRAFT_468752</name>
</gene>
<proteinExistence type="predicted"/>
<dbReference type="EMBL" id="ML978082">
    <property type="protein sequence ID" value="KAF2008640.1"/>
    <property type="molecule type" value="Genomic_DNA"/>
</dbReference>
<name>A0A6A5X6U9_9PLEO</name>
<evidence type="ECO:0000313" key="3">
    <source>
        <dbReference type="Proteomes" id="UP000799778"/>
    </source>
</evidence>
<organism evidence="2 3">
    <name type="scientific">Aaosphaeria arxii CBS 175.79</name>
    <dbReference type="NCBI Taxonomy" id="1450172"/>
    <lineage>
        <taxon>Eukaryota</taxon>
        <taxon>Fungi</taxon>
        <taxon>Dikarya</taxon>
        <taxon>Ascomycota</taxon>
        <taxon>Pezizomycotina</taxon>
        <taxon>Dothideomycetes</taxon>
        <taxon>Pleosporomycetidae</taxon>
        <taxon>Pleosporales</taxon>
        <taxon>Pleosporales incertae sedis</taxon>
        <taxon>Aaosphaeria</taxon>
    </lineage>
</organism>
<evidence type="ECO:0000313" key="2">
    <source>
        <dbReference type="EMBL" id="KAF2008640.1"/>
    </source>
</evidence>
<accession>A0A6A5X6U9</accession>
<reference evidence="2" key="1">
    <citation type="journal article" date="2020" name="Stud. Mycol.">
        <title>101 Dothideomycetes genomes: a test case for predicting lifestyles and emergence of pathogens.</title>
        <authorList>
            <person name="Haridas S."/>
            <person name="Albert R."/>
            <person name="Binder M."/>
            <person name="Bloem J."/>
            <person name="Labutti K."/>
            <person name="Salamov A."/>
            <person name="Andreopoulos B."/>
            <person name="Baker S."/>
            <person name="Barry K."/>
            <person name="Bills G."/>
            <person name="Bluhm B."/>
            <person name="Cannon C."/>
            <person name="Castanera R."/>
            <person name="Culley D."/>
            <person name="Daum C."/>
            <person name="Ezra D."/>
            <person name="Gonzalez J."/>
            <person name="Henrissat B."/>
            <person name="Kuo A."/>
            <person name="Liang C."/>
            <person name="Lipzen A."/>
            <person name="Lutzoni F."/>
            <person name="Magnuson J."/>
            <person name="Mondo S."/>
            <person name="Nolan M."/>
            <person name="Ohm R."/>
            <person name="Pangilinan J."/>
            <person name="Park H.-J."/>
            <person name="Ramirez L."/>
            <person name="Alfaro M."/>
            <person name="Sun H."/>
            <person name="Tritt A."/>
            <person name="Yoshinaga Y."/>
            <person name="Zwiers L.-H."/>
            <person name="Turgeon B."/>
            <person name="Goodwin S."/>
            <person name="Spatafora J."/>
            <person name="Crous P."/>
            <person name="Grigoriev I."/>
        </authorList>
    </citation>
    <scope>NUCLEOTIDE SEQUENCE</scope>
    <source>
        <strain evidence="2">CBS 175.79</strain>
    </source>
</reference>
<feature type="compositionally biased region" description="Basic and acidic residues" evidence="1">
    <location>
        <begin position="51"/>
        <end position="62"/>
    </location>
</feature>
<dbReference type="AlphaFoldDB" id="A0A6A5X6U9"/>
<dbReference type="Proteomes" id="UP000799778">
    <property type="component" value="Unassembled WGS sequence"/>
</dbReference>
<evidence type="ECO:0000256" key="1">
    <source>
        <dbReference type="SAM" id="MobiDB-lite"/>
    </source>
</evidence>